<reference evidence="1 2" key="1">
    <citation type="journal article" date="2019" name="Sci. Rep.">
        <title>Orb-weaving spider Araneus ventricosus genome elucidates the spidroin gene catalogue.</title>
        <authorList>
            <person name="Kono N."/>
            <person name="Nakamura H."/>
            <person name="Ohtoshi R."/>
            <person name="Moran D.A.P."/>
            <person name="Shinohara A."/>
            <person name="Yoshida Y."/>
            <person name="Fujiwara M."/>
            <person name="Mori M."/>
            <person name="Tomita M."/>
            <person name="Arakawa K."/>
        </authorList>
    </citation>
    <scope>NUCLEOTIDE SEQUENCE [LARGE SCALE GENOMIC DNA]</scope>
</reference>
<name>A0A4Y2WRP0_ARAVE</name>
<dbReference type="Proteomes" id="UP000499080">
    <property type="component" value="Unassembled WGS sequence"/>
</dbReference>
<dbReference type="AlphaFoldDB" id="A0A4Y2WRP0"/>
<dbReference type="InterPro" id="IPR036397">
    <property type="entry name" value="RNaseH_sf"/>
</dbReference>
<evidence type="ECO:0000313" key="2">
    <source>
        <dbReference type="Proteomes" id="UP000499080"/>
    </source>
</evidence>
<dbReference type="OrthoDB" id="9971063at2759"/>
<keyword evidence="2" id="KW-1185">Reference proteome</keyword>
<gene>
    <name evidence="1" type="ORF">AVEN_245213_1</name>
</gene>
<dbReference type="EMBL" id="BGPR01064974">
    <property type="protein sequence ID" value="GBO39859.1"/>
    <property type="molecule type" value="Genomic_DNA"/>
</dbReference>
<dbReference type="GO" id="GO:0003676">
    <property type="term" value="F:nucleic acid binding"/>
    <property type="evidence" value="ECO:0007669"/>
    <property type="project" value="InterPro"/>
</dbReference>
<protein>
    <submittedName>
        <fullName evidence="1">Uncharacterized protein</fullName>
    </submittedName>
</protein>
<dbReference type="Gene3D" id="3.30.420.10">
    <property type="entry name" value="Ribonuclease H-like superfamily/Ribonuclease H"/>
    <property type="match status" value="1"/>
</dbReference>
<organism evidence="1 2">
    <name type="scientific">Araneus ventricosus</name>
    <name type="common">Orbweaver spider</name>
    <name type="synonym">Epeira ventricosa</name>
    <dbReference type="NCBI Taxonomy" id="182803"/>
    <lineage>
        <taxon>Eukaryota</taxon>
        <taxon>Metazoa</taxon>
        <taxon>Ecdysozoa</taxon>
        <taxon>Arthropoda</taxon>
        <taxon>Chelicerata</taxon>
        <taxon>Arachnida</taxon>
        <taxon>Araneae</taxon>
        <taxon>Araneomorphae</taxon>
        <taxon>Entelegynae</taxon>
        <taxon>Araneoidea</taxon>
        <taxon>Araneidae</taxon>
        <taxon>Araneus</taxon>
    </lineage>
</organism>
<evidence type="ECO:0000313" key="1">
    <source>
        <dbReference type="EMBL" id="GBO39859.1"/>
    </source>
</evidence>
<accession>A0A4Y2WRP0</accession>
<proteinExistence type="predicted"/>
<comment type="caution">
    <text evidence="1">The sequence shown here is derived from an EMBL/GenBank/DDBJ whole genome shotgun (WGS) entry which is preliminary data.</text>
</comment>
<sequence length="118" mass="13596">MDFFLWGYLKQHVYATPPPTLEDLQRRIPDACANVTPTMPHHVQREVQYVNCDTDIMTSKSFTIVELIGEKLSGDNLSNGEEVIQPLFRDAMEKKTHWKPRTCFFCQKSYETSGSVLP</sequence>